<feature type="region of interest" description="Disordered" evidence="1">
    <location>
        <begin position="74"/>
        <end position="128"/>
    </location>
</feature>
<feature type="region of interest" description="Disordered" evidence="1">
    <location>
        <begin position="1"/>
        <end position="23"/>
    </location>
</feature>
<accession>A0A485LH45</accession>
<dbReference type="EMBL" id="CAADRA010006929">
    <property type="protein sequence ID" value="VFT97414.1"/>
    <property type="molecule type" value="Genomic_DNA"/>
</dbReference>
<feature type="compositionally biased region" description="Polar residues" evidence="1">
    <location>
        <begin position="105"/>
        <end position="127"/>
    </location>
</feature>
<organism evidence="3 4">
    <name type="scientific">Aphanomyces stellatus</name>
    <dbReference type="NCBI Taxonomy" id="120398"/>
    <lineage>
        <taxon>Eukaryota</taxon>
        <taxon>Sar</taxon>
        <taxon>Stramenopiles</taxon>
        <taxon>Oomycota</taxon>
        <taxon>Saprolegniomycetes</taxon>
        <taxon>Saprolegniales</taxon>
        <taxon>Verrucalvaceae</taxon>
        <taxon>Aphanomyces</taxon>
    </lineage>
</organism>
<feature type="compositionally biased region" description="Basic and acidic residues" evidence="1">
    <location>
        <begin position="220"/>
        <end position="230"/>
    </location>
</feature>
<evidence type="ECO:0000313" key="4">
    <source>
        <dbReference type="Proteomes" id="UP000332933"/>
    </source>
</evidence>
<keyword evidence="4" id="KW-1185">Reference proteome</keyword>
<protein>
    <submittedName>
        <fullName evidence="3">Aste57867_20734 protein</fullName>
    </submittedName>
</protein>
<gene>
    <name evidence="3" type="primary">Aste57867_20734</name>
    <name evidence="2" type="ORF">As57867_020666</name>
    <name evidence="3" type="ORF">ASTE57867_20734</name>
</gene>
<evidence type="ECO:0000256" key="1">
    <source>
        <dbReference type="SAM" id="MobiDB-lite"/>
    </source>
</evidence>
<feature type="compositionally biased region" description="Basic and acidic residues" evidence="1">
    <location>
        <begin position="74"/>
        <end position="83"/>
    </location>
</feature>
<reference evidence="2" key="2">
    <citation type="submission" date="2019-06" db="EMBL/GenBank/DDBJ databases">
        <title>Genomics analysis of Aphanomyces spp. identifies a new class of oomycete effector associated with host adaptation.</title>
        <authorList>
            <person name="Gaulin E."/>
        </authorList>
    </citation>
    <scope>NUCLEOTIDE SEQUENCE</scope>
    <source>
        <strain evidence="2">CBS 578.67</strain>
    </source>
</reference>
<dbReference type="EMBL" id="VJMH01006903">
    <property type="protein sequence ID" value="KAF0687543.1"/>
    <property type="molecule type" value="Genomic_DNA"/>
</dbReference>
<evidence type="ECO:0000313" key="3">
    <source>
        <dbReference type="EMBL" id="VFT97414.1"/>
    </source>
</evidence>
<proteinExistence type="predicted"/>
<dbReference type="AlphaFoldDB" id="A0A485LH45"/>
<feature type="region of interest" description="Disordered" evidence="1">
    <location>
        <begin position="220"/>
        <end position="253"/>
    </location>
</feature>
<dbReference type="Proteomes" id="UP000332933">
    <property type="component" value="Unassembled WGS sequence"/>
</dbReference>
<name>A0A485LH45_9STRA</name>
<evidence type="ECO:0000313" key="2">
    <source>
        <dbReference type="EMBL" id="KAF0687543.1"/>
    </source>
</evidence>
<sequence length="294" mass="33977">MNISFIAPTTIETPSSPSSSAISSISTIIKKTNTRRKRQLTPEQRLTSRLRSKEYYEAHKDIVLQKLRYHYAENRDKERERQREKYRRTKARLQSASRADHSESTKLVASTSHQHPTSSKAATGTHCNRTEPRFCSELRLPSHIINVMNISFIAPATFDTPPSPSLSSISSISTTIEKTNKCRKRNLTPEQRVTNRLRSKEYYEAHKDIVLQRLRHHYAENRDKERERQREKYRRTKARLQPASRADHTEPNKPIVTANHQHQASLNAVAQCGQRLHMEFLLNGVHQGITASHI</sequence>
<reference evidence="3 4" key="1">
    <citation type="submission" date="2019-03" db="EMBL/GenBank/DDBJ databases">
        <authorList>
            <person name="Gaulin E."/>
            <person name="Dumas B."/>
        </authorList>
    </citation>
    <scope>NUCLEOTIDE SEQUENCE [LARGE SCALE GENOMIC DNA]</scope>
    <source>
        <strain evidence="3">CBS 568.67</strain>
    </source>
</reference>